<dbReference type="Pfam" id="PF03649">
    <property type="entry name" value="UPF0014"/>
    <property type="match status" value="1"/>
</dbReference>
<sequence length="245" mass="24468">MLVHLAVGLVALLAVTEAVLTLGHVRLGRAPVVAIVRGAVQLAVVGVLLRGAISAPWAVAAVLAVMLTTATRTAAGRLRELDGAGPAVVLACVLGAVVALGVVFAIPVLPRSPRYVVALGGVVIGGTMTSATLAGRHLLAGLRARREEVEGWLALGATPREAVADVARSAAGEALVPALDQTRTTGLVTLPGSFIGALLGGASPTDAARFQIVVLAALLCAQAVVAVTLVHMLGAPTTLPADAAR</sequence>
<reference evidence="7 8" key="1">
    <citation type="submission" date="2019-02" db="EMBL/GenBank/DDBJ databases">
        <title>Genomic Encyclopedia of Type Strains, Phase IV (KMG-IV): sequencing the most valuable type-strain genomes for metagenomic binning, comparative biology and taxonomic classification.</title>
        <authorList>
            <person name="Goeker M."/>
        </authorList>
    </citation>
    <scope>NUCLEOTIDE SEQUENCE [LARGE SCALE GENOMIC DNA]</scope>
    <source>
        <strain evidence="7 8">DSM 45622</strain>
    </source>
</reference>
<dbReference type="AlphaFoldDB" id="A0A4Q7NAV2"/>
<dbReference type="Proteomes" id="UP000293638">
    <property type="component" value="Unassembled WGS sequence"/>
</dbReference>
<evidence type="ECO:0000256" key="2">
    <source>
        <dbReference type="ARBA" id="ARBA00005268"/>
    </source>
</evidence>
<dbReference type="InterPro" id="IPR005226">
    <property type="entry name" value="UPF0014_fam"/>
</dbReference>
<dbReference type="PANTHER" id="PTHR30028:SF0">
    <property type="entry name" value="PROTEIN ALUMINUM SENSITIVE 3"/>
    <property type="match status" value="1"/>
</dbReference>
<dbReference type="RefSeq" id="WP_231116514.1">
    <property type="nucleotide sequence ID" value="NZ_SGXD01000005.1"/>
</dbReference>
<comment type="similarity">
    <text evidence="2">Belongs to the UPF0014 family.</text>
</comment>
<dbReference type="EMBL" id="SGXD01000005">
    <property type="protein sequence ID" value="RZS79995.1"/>
    <property type="molecule type" value="Genomic_DNA"/>
</dbReference>
<accession>A0A4Q7NAV2</accession>
<name>A0A4Q7NAV2_9ACTN</name>
<keyword evidence="4 6" id="KW-1133">Transmembrane helix</keyword>
<feature type="transmembrane region" description="Helical" evidence="6">
    <location>
        <begin position="42"/>
        <end position="67"/>
    </location>
</feature>
<feature type="transmembrane region" description="Helical" evidence="6">
    <location>
        <begin position="88"/>
        <end position="109"/>
    </location>
</feature>
<evidence type="ECO:0000313" key="8">
    <source>
        <dbReference type="Proteomes" id="UP000293638"/>
    </source>
</evidence>
<evidence type="ECO:0000313" key="7">
    <source>
        <dbReference type="EMBL" id="RZS79995.1"/>
    </source>
</evidence>
<keyword evidence="3 6" id="KW-0812">Transmembrane</keyword>
<proteinExistence type="inferred from homology"/>
<comment type="subcellular location">
    <subcellularLocation>
        <location evidence="1">Membrane</location>
        <topology evidence="1">Multi-pass membrane protein</topology>
    </subcellularLocation>
</comment>
<comment type="caution">
    <text evidence="7">The sequence shown here is derived from an EMBL/GenBank/DDBJ whole genome shotgun (WGS) entry which is preliminary data.</text>
</comment>
<keyword evidence="5 6" id="KW-0472">Membrane</keyword>
<evidence type="ECO:0000256" key="5">
    <source>
        <dbReference type="ARBA" id="ARBA00023136"/>
    </source>
</evidence>
<evidence type="ECO:0000256" key="4">
    <source>
        <dbReference type="ARBA" id="ARBA00022989"/>
    </source>
</evidence>
<feature type="transmembrane region" description="Helical" evidence="6">
    <location>
        <begin position="115"/>
        <end position="135"/>
    </location>
</feature>
<keyword evidence="8" id="KW-1185">Reference proteome</keyword>
<gene>
    <name evidence="7" type="ORF">EV189_3474</name>
</gene>
<evidence type="ECO:0000256" key="3">
    <source>
        <dbReference type="ARBA" id="ARBA00022692"/>
    </source>
</evidence>
<dbReference type="GO" id="GO:0005886">
    <property type="term" value="C:plasma membrane"/>
    <property type="evidence" value="ECO:0007669"/>
    <property type="project" value="TreeGrafter"/>
</dbReference>
<feature type="transmembrane region" description="Helical" evidence="6">
    <location>
        <begin position="212"/>
        <end position="233"/>
    </location>
</feature>
<dbReference type="PANTHER" id="PTHR30028">
    <property type="entry name" value="UPF0014 INNER MEMBRANE PROTEIN YBBM-RELATED"/>
    <property type="match status" value="1"/>
</dbReference>
<protein>
    <submittedName>
        <fullName evidence="7">Putative ABC transport system permease protein</fullName>
    </submittedName>
</protein>
<evidence type="ECO:0000256" key="1">
    <source>
        <dbReference type="ARBA" id="ARBA00004141"/>
    </source>
</evidence>
<organism evidence="7 8">
    <name type="scientific">Motilibacter rhizosphaerae</name>
    <dbReference type="NCBI Taxonomy" id="598652"/>
    <lineage>
        <taxon>Bacteria</taxon>
        <taxon>Bacillati</taxon>
        <taxon>Actinomycetota</taxon>
        <taxon>Actinomycetes</taxon>
        <taxon>Motilibacterales</taxon>
        <taxon>Motilibacteraceae</taxon>
        <taxon>Motilibacter</taxon>
    </lineage>
</organism>
<evidence type="ECO:0000256" key="6">
    <source>
        <dbReference type="SAM" id="Phobius"/>
    </source>
</evidence>